<name>A0A9E4NLX8_9GAMM</name>
<keyword evidence="1" id="KW-0663">Pyridoxal phosphate</keyword>
<dbReference type="GO" id="GO:0008483">
    <property type="term" value="F:transaminase activity"/>
    <property type="evidence" value="ECO:0007669"/>
    <property type="project" value="UniProtKB-KW"/>
</dbReference>
<evidence type="ECO:0000256" key="1">
    <source>
        <dbReference type="ARBA" id="ARBA00022898"/>
    </source>
</evidence>
<feature type="non-terminal residue" evidence="2">
    <location>
        <position position="1"/>
    </location>
</feature>
<dbReference type="EMBL" id="JAEPCR010000077">
    <property type="protein sequence ID" value="MCG7979613.1"/>
    <property type="molecule type" value="Genomic_DNA"/>
</dbReference>
<evidence type="ECO:0000313" key="2">
    <source>
        <dbReference type="EMBL" id="MCG7979613.1"/>
    </source>
</evidence>
<dbReference type="Pfam" id="PF01041">
    <property type="entry name" value="DegT_DnrJ_EryC1"/>
    <property type="match status" value="1"/>
</dbReference>
<proteinExistence type="predicted"/>
<dbReference type="InterPro" id="IPR000653">
    <property type="entry name" value="DegT/StrS_aminotransferase"/>
</dbReference>
<dbReference type="AlphaFoldDB" id="A0A9E4NLX8"/>
<comment type="caution">
    <text evidence="2">The sequence shown here is derived from an EMBL/GenBank/DDBJ whole genome shotgun (WGS) entry which is preliminary data.</text>
</comment>
<sequence>KPYSDLYPNAGSFLLNSERVSERVIVLPAGPEMDDERVDRVVSIIRVLTSG</sequence>
<keyword evidence="2" id="KW-0032">Aminotransferase</keyword>
<dbReference type="InterPro" id="IPR015422">
    <property type="entry name" value="PyrdxlP-dep_Trfase_small"/>
</dbReference>
<dbReference type="Gene3D" id="3.90.1150.10">
    <property type="entry name" value="Aspartate Aminotransferase, domain 1"/>
    <property type="match status" value="1"/>
</dbReference>
<organism evidence="2 3">
    <name type="scientific">Candidatus Thiodiazotropha taylori</name>
    <dbReference type="NCBI Taxonomy" id="2792791"/>
    <lineage>
        <taxon>Bacteria</taxon>
        <taxon>Pseudomonadati</taxon>
        <taxon>Pseudomonadota</taxon>
        <taxon>Gammaproteobacteria</taxon>
        <taxon>Chromatiales</taxon>
        <taxon>Sedimenticolaceae</taxon>
        <taxon>Candidatus Thiodiazotropha</taxon>
    </lineage>
</organism>
<protein>
    <submittedName>
        <fullName evidence="2">DegT/DnrJ/EryC1/StrS family aminotransferase</fullName>
    </submittedName>
</protein>
<accession>A0A9E4NLX8</accession>
<gene>
    <name evidence="2" type="ORF">JAY77_15900</name>
</gene>
<dbReference type="Proteomes" id="UP000886674">
    <property type="component" value="Unassembled WGS sequence"/>
</dbReference>
<evidence type="ECO:0000313" key="3">
    <source>
        <dbReference type="Proteomes" id="UP000886674"/>
    </source>
</evidence>
<reference evidence="2" key="1">
    <citation type="journal article" date="2021" name="Proc. Natl. Acad. Sci. U.S.A.">
        <title>Global biogeography of chemosynthetic symbionts reveals both localized and globally distributed symbiont groups. .</title>
        <authorList>
            <person name="Osvatic J.T."/>
            <person name="Wilkins L.G.E."/>
            <person name="Leibrecht L."/>
            <person name="Leray M."/>
            <person name="Zauner S."/>
            <person name="Polzin J."/>
            <person name="Camacho Y."/>
            <person name="Gros O."/>
            <person name="van Gils J.A."/>
            <person name="Eisen J.A."/>
            <person name="Petersen J.M."/>
            <person name="Yuen B."/>
        </authorList>
    </citation>
    <scope>NUCLEOTIDE SEQUENCE</scope>
    <source>
        <strain evidence="2">MAGclacostrist055</strain>
    </source>
</reference>
<keyword evidence="2" id="KW-0808">Transferase</keyword>